<dbReference type="KEGG" id="ska:CP970_41535"/>
<feature type="domain" description="HTH luxR-type" evidence="4">
    <location>
        <begin position="188"/>
        <end position="253"/>
    </location>
</feature>
<dbReference type="CDD" id="cd06170">
    <property type="entry name" value="LuxR_C_like"/>
    <property type="match status" value="1"/>
</dbReference>
<evidence type="ECO:0000256" key="1">
    <source>
        <dbReference type="ARBA" id="ARBA00023015"/>
    </source>
</evidence>
<reference evidence="5 6" key="1">
    <citation type="submission" date="2017-09" db="EMBL/GenBank/DDBJ databases">
        <authorList>
            <person name="Lee N."/>
            <person name="Cho B.-K."/>
        </authorList>
    </citation>
    <scope>NUCLEOTIDE SEQUENCE [LARGE SCALE GENOMIC DNA]</scope>
    <source>
        <strain evidence="5 6">ATCC 12853</strain>
    </source>
</reference>
<keyword evidence="3" id="KW-0804">Transcription</keyword>
<evidence type="ECO:0000313" key="6">
    <source>
        <dbReference type="Proteomes" id="UP000325529"/>
    </source>
</evidence>
<dbReference type="PROSITE" id="PS50043">
    <property type="entry name" value="HTH_LUXR_2"/>
    <property type="match status" value="1"/>
</dbReference>
<organism evidence="5 6">
    <name type="scientific">Streptomyces kanamyceticus</name>
    <dbReference type="NCBI Taxonomy" id="1967"/>
    <lineage>
        <taxon>Bacteria</taxon>
        <taxon>Bacillati</taxon>
        <taxon>Actinomycetota</taxon>
        <taxon>Actinomycetes</taxon>
        <taxon>Kitasatosporales</taxon>
        <taxon>Streptomycetaceae</taxon>
        <taxon>Streptomyces</taxon>
    </lineage>
</organism>
<dbReference type="GO" id="GO:0006355">
    <property type="term" value="P:regulation of DNA-templated transcription"/>
    <property type="evidence" value="ECO:0007669"/>
    <property type="project" value="InterPro"/>
</dbReference>
<dbReference type="AlphaFoldDB" id="A0A5J6GKY1"/>
<evidence type="ECO:0000259" key="4">
    <source>
        <dbReference type="PROSITE" id="PS50043"/>
    </source>
</evidence>
<proteinExistence type="predicted"/>
<dbReference type="PRINTS" id="PR00038">
    <property type="entry name" value="HTHLUXR"/>
</dbReference>
<dbReference type="InterPro" id="IPR000792">
    <property type="entry name" value="Tscrpt_reg_LuxR_C"/>
</dbReference>
<dbReference type="OrthoDB" id="3178272at2"/>
<keyword evidence="1" id="KW-0805">Transcription regulation</keyword>
<evidence type="ECO:0000256" key="3">
    <source>
        <dbReference type="ARBA" id="ARBA00023163"/>
    </source>
</evidence>
<dbReference type="InterPro" id="IPR016032">
    <property type="entry name" value="Sig_transdc_resp-reg_C-effctor"/>
</dbReference>
<dbReference type="PANTHER" id="PTHR44688">
    <property type="entry name" value="DNA-BINDING TRANSCRIPTIONAL ACTIVATOR DEVR_DOSR"/>
    <property type="match status" value="1"/>
</dbReference>
<accession>A0A5J6GKY1</accession>
<dbReference type="SUPFAM" id="SSF46894">
    <property type="entry name" value="C-terminal effector domain of the bipartite response regulators"/>
    <property type="match status" value="1"/>
</dbReference>
<keyword evidence="2" id="KW-0238">DNA-binding</keyword>
<dbReference type="Gene3D" id="1.10.10.10">
    <property type="entry name" value="Winged helix-like DNA-binding domain superfamily/Winged helix DNA-binding domain"/>
    <property type="match status" value="1"/>
</dbReference>
<dbReference type="InterPro" id="IPR036388">
    <property type="entry name" value="WH-like_DNA-bd_sf"/>
</dbReference>
<protein>
    <submittedName>
        <fullName evidence="5">LuxR family transcriptional regulator</fullName>
    </submittedName>
</protein>
<dbReference type="SMART" id="SM00421">
    <property type="entry name" value="HTH_LUXR"/>
    <property type="match status" value="1"/>
</dbReference>
<dbReference type="EMBL" id="CP023699">
    <property type="protein sequence ID" value="QEU96570.1"/>
    <property type="molecule type" value="Genomic_DNA"/>
</dbReference>
<evidence type="ECO:0000256" key="2">
    <source>
        <dbReference type="ARBA" id="ARBA00023125"/>
    </source>
</evidence>
<dbReference type="GO" id="GO:0003677">
    <property type="term" value="F:DNA binding"/>
    <property type="evidence" value="ECO:0007669"/>
    <property type="project" value="UniProtKB-KW"/>
</dbReference>
<dbReference type="Proteomes" id="UP000325529">
    <property type="component" value="Chromosome"/>
</dbReference>
<dbReference type="Pfam" id="PF00196">
    <property type="entry name" value="GerE"/>
    <property type="match status" value="1"/>
</dbReference>
<keyword evidence="6" id="KW-1185">Reference proteome</keyword>
<dbReference type="PANTHER" id="PTHR44688:SF16">
    <property type="entry name" value="DNA-BINDING TRANSCRIPTIONAL ACTIVATOR DEVR_DOSR"/>
    <property type="match status" value="1"/>
</dbReference>
<dbReference type="RefSeq" id="WP_055544018.1">
    <property type="nucleotide sequence ID" value="NZ_CP023699.1"/>
</dbReference>
<evidence type="ECO:0000313" key="5">
    <source>
        <dbReference type="EMBL" id="QEU96570.1"/>
    </source>
</evidence>
<name>A0A5J6GKY1_STRKN</name>
<sequence>MSAHDYQRVLDLTVAILNSRQSTLPWELVRAELGDVLDSPAKILFASRGWPDTPVPCPPPSAPVDPRMRALDESLHEHPLVCHYRRTGDRSPLTDRQVWGAPPWPDEAARHVFEEAFEADHQMALPLPAPEGASHLIVLGRRGELYGERDLEVARRIQPLLAAVVDHMSHASRLLPPVPGEGPEDTLDRAAEYGLTPRETVVLTLLAQSLTADTIGRRLGISPRTAHKHLENVYRKLGTADRLATVLHARDVGLLPGV</sequence>
<gene>
    <name evidence="5" type="ORF">CP970_41535</name>
</gene>